<proteinExistence type="inferred from homology"/>
<sequence length="146" mass="17234">MRNLFLFLLIIQTTKFCSANDDGLTFSFEMHVQNGINDPIWVHCASKNDEIGEFHLQPGQEIKWDFNVQFFLKTMYFCHFWWNQKKLDNAFEVFNKSYYYKCSHQDGGNGVNPCYWLAKPDGFYFATTNGPFPGSDWTLVHTWTDK</sequence>
<evidence type="ECO:0000256" key="5">
    <source>
        <dbReference type="ARBA" id="ARBA00022729"/>
    </source>
</evidence>
<gene>
    <name evidence="7" type="ORF">POM88_047121</name>
</gene>
<dbReference type="EMBL" id="JAUIZM010000010">
    <property type="protein sequence ID" value="KAK1362647.1"/>
    <property type="molecule type" value="Genomic_DNA"/>
</dbReference>
<evidence type="ECO:0000256" key="2">
    <source>
        <dbReference type="ARBA" id="ARBA00005581"/>
    </source>
</evidence>
<organism evidence="7 8">
    <name type="scientific">Heracleum sosnowskyi</name>
    <dbReference type="NCBI Taxonomy" id="360622"/>
    <lineage>
        <taxon>Eukaryota</taxon>
        <taxon>Viridiplantae</taxon>
        <taxon>Streptophyta</taxon>
        <taxon>Embryophyta</taxon>
        <taxon>Tracheophyta</taxon>
        <taxon>Spermatophyta</taxon>
        <taxon>Magnoliopsida</taxon>
        <taxon>eudicotyledons</taxon>
        <taxon>Gunneridae</taxon>
        <taxon>Pentapetalae</taxon>
        <taxon>asterids</taxon>
        <taxon>campanulids</taxon>
        <taxon>Apiales</taxon>
        <taxon>Apiaceae</taxon>
        <taxon>Apioideae</taxon>
        <taxon>apioid superclade</taxon>
        <taxon>Tordylieae</taxon>
        <taxon>Tordyliinae</taxon>
        <taxon>Heracleum</taxon>
    </lineage>
</organism>
<dbReference type="GO" id="GO:0060320">
    <property type="term" value="P:rejection of self pollen"/>
    <property type="evidence" value="ECO:0007669"/>
    <property type="project" value="UniProtKB-KW"/>
</dbReference>
<dbReference type="Pfam" id="PF05938">
    <property type="entry name" value="Self-incomp_S1"/>
    <property type="match status" value="1"/>
</dbReference>
<comment type="subcellular location">
    <subcellularLocation>
        <location evidence="1 6">Secreted</location>
    </subcellularLocation>
</comment>
<keyword evidence="3 6" id="KW-0713">Self-incompatibility</keyword>
<dbReference type="AlphaFoldDB" id="A0AAD8H7H1"/>
<evidence type="ECO:0000313" key="8">
    <source>
        <dbReference type="Proteomes" id="UP001237642"/>
    </source>
</evidence>
<comment type="caution">
    <text evidence="7">The sequence shown here is derived from an EMBL/GenBank/DDBJ whole genome shotgun (WGS) entry which is preliminary data.</text>
</comment>
<keyword evidence="8" id="KW-1185">Reference proteome</keyword>
<keyword evidence="4 6" id="KW-0964">Secreted</keyword>
<accession>A0AAD8H7H1</accession>
<dbReference type="PANTHER" id="PTHR31232">
    <property type="match status" value="1"/>
</dbReference>
<feature type="chain" id="PRO_5041768171" description="S-protein homolog" evidence="6">
    <location>
        <begin position="20"/>
        <end position="146"/>
    </location>
</feature>
<comment type="similarity">
    <text evidence="2 6">Belongs to the plant self-incompatibility (S1) protein family.</text>
</comment>
<dbReference type="GO" id="GO:0005576">
    <property type="term" value="C:extracellular region"/>
    <property type="evidence" value="ECO:0007669"/>
    <property type="project" value="UniProtKB-SubCell"/>
</dbReference>
<reference evidence="7" key="2">
    <citation type="submission" date="2023-05" db="EMBL/GenBank/DDBJ databases">
        <authorList>
            <person name="Schelkunov M.I."/>
        </authorList>
    </citation>
    <scope>NUCLEOTIDE SEQUENCE</scope>
    <source>
        <strain evidence="7">Hsosn_3</strain>
        <tissue evidence="7">Leaf</tissue>
    </source>
</reference>
<evidence type="ECO:0000256" key="1">
    <source>
        <dbReference type="ARBA" id="ARBA00004613"/>
    </source>
</evidence>
<keyword evidence="5 6" id="KW-0732">Signal</keyword>
<name>A0AAD8H7H1_9APIA</name>
<dbReference type="Proteomes" id="UP001237642">
    <property type="component" value="Unassembled WGS sequence"/>
</dbReference>
<protein>
    <recommendedName>
        <fullName evidence="6">S-protein homolog</fullName>
    </recommendedName>
</protein>
<evidence type="ECO:0000256" key="6">
    <source>
        <dbReference type="RuleBase" id="RU367044"/>
    </source>
</evidence>
<evidence type="ECO:0000313" key="7">
    <source>
        <dbReference type="EMBL" id="KAK1362647.1"/>
    </source>
</evidence>
<dbReference type="InterPro" id="IPR010264">
    <property type="entry name" value="Self-incomp_S1"/>
</dbReference>
<evidence type="ECO:0000256" key="4">
    <source>
        <dbReference type="ARBA" id="ARBA00022525"/>
    </source>
</evidence>
<reference evidence="7" key="1">
    <citation type="submission" date="2023-02" db="EMBL/GenBank/DDBJ databases">
        <title>Genome of toxic invasive species Heracleum sosnowskyi carries increased number of genes despite the absence of recent whole-genome duplications.</title>
        <authorList>
            <person name="Schelkunov M."/>
            <person name="Shtratnikova V."/>
            <person name="Makarenko M."/>
            <person name="Klepikova A."/>
            <person name="Omelchenko D."/>
            <person name="Novikova G."/>
            <person name="Obukhova E."/>
            <person name="Bogdanov V."/>
            <person name="Penin A."/>
            <person name="Logacheva M."/>
        </authorList>
    </citation>
    <scope>NUCLEOTIDE SEQUENCE</scope>
    <source>
        <strain evidence="7">Hsosn_3</strain>
        <tissue evidence="7">Leaf</tissue>
    </source>
</reference>
<feature type="signal peptide" evidence="6">
    <location>
        <begin position="1"/>
        <end position="19"/>
    </location>
</feature>
<evidence type="ECO:0000256" key="3">
    <source>
        <dbReference type="ARBA" id="ARBA00022471"/>
    </source>
</evidence>
<dbReference type="PANTHER" id="PTHR31232:SF101">
    <property type="entry name" value="S-PROTEIN HOMOLOG"/>
    <property type="match status" value="1"/>
</dbReference>